<keyword evidence="2" id="KW-0560">Oxidoreductase</keyword>
<dbReference type="Pfam" id="PF02668">
    <property type="entry name" value="TauD"/>
    <property type="match status" value="1"/>
</dbReference>
<dbReference type="InterPro" id="IPR042098">
    <property type="entry name" value="TauD-like_sf"/>
</dbReference>
<dbReference type="STRING" id="446462.Amir_3673"/>
<gene>
    <name evidence="6" type="ordered locus">Amir_3673</name>
</gene>
<evidence type="ECO:0000313" key="6">
    <source>
        <dbReference type="EMBL" id="ACU37557.1"/>
    </source>
</evidence>
<dbReference type="GO" id="GO:0051213">
    <property type="term" value="F:dioxygenase activity"/>
    <property type="evidence" value="ECO:0007669"/>
    <property type="project" value="UniProtKB-KW"/>
</dbReference>
<dbReference type="eggNOG" id="COG2175">
    <property type="taxonomic scope" value="Bacteria"/>
</dbReference>
<proteinExistence type="predicted"/>
<dbReference type="Proteomes" id="UP000002213">
    <property type="component" value="Chromosome"/>
</dbReference>
<dbReference type="EMBL" id="CP001630">
    <property type="protein sequence ID" value="ACU37557.1"/>
    <property type="molecule type" value="Genomic_DNA"/>
</dbReference>
<dbReference type="Gene3D" id="3.60.130.10">
    <property type="entry name" value="Clavaminate synthase-like"/>
    <property type="match status" value="1"/>
</dbReference>
<sequence length="335" mass="36966">MSADPGDWARPIGPPEGATLPLRVVATEPGVDLARWAGDQADRVRSWLDLHGAVLLRGFGVDLDGFPAVVQAFVGAPSPYVQRSSPRTEIGNRIYTATDHPADQTILMHSENSYQRDFPGRLVFCCLRPPATGGATPVADTRRVLARIAPDLVARFAEHGVRYVRNYGTGLGMSWQEAFQTGKRAHVEQYCREQDVDFEWTGPDRLRTSQVRPALAAHPRTGEPVWFNHSVFFHPGSLPEQVRAQVGRRLTDDDLPATTCFGDGSPIPEDALRRLRAAYEAERVSVPWEPGDVLVVDNLLAAHGREPYTGERRVVVGMGDPLTWDAVRWNAPVPP</sequence>
<evidence type="ECO:0000313" key="7">
    <source>
        <dbReference type="Proteomes" id="UP000002213"/>
    </source>
</evidence>
<dbReference type="PANTHER" id="PTHR10696:SF56">
    <property type="entry name" value="TAUD_TFDA-LIKE DOMAIN-CONTAINING PROTEIN"/>
    <property type="match status" value="1"/>
</dbReference>
<name>C6WBZ0_ACTMD</name>
<evidence type="ECO:0000256" key="3">
    <source>
        <dbReference type="ARBA" id="ARBA00023004"/>
    </source>
</evidence>
<evidence type="ECO:0000256" key="1">
    <source>
        <dbReference type="ARBA" id="ARBA00001954"/>
    </source>
</evidence>
<protein>
    <submittedName>
        <fullName evidence="6">Taurine catabolism dioxygenase TauD/TfdA</fullName>
    </submittedName>
</protein>
<dbReference type="HOGENOM" id="CLU_044153_0_0_11"/>
<dbReference type="AlphaFoldDB" id="C6WBZ0"/>
<dbReference type="InterPro" id="IPR003819">
    <property type="entry name" value="TauD/TfdA-like"/>
</dbReference>
<feature type="domain" description="TauD/TfdA-like" evidence="5">
    <location>
        <begin position="22"/>
        <end position="317"/>
    </location>
</feature>
<keyword evidence="4" id="KW-0045">Antibiotic biosynthesis</keyword>
<dbReference type="InterPro" id="IPR050411">
    <property type="entry name" value="AlphaKG_dependent_hydroxylases"/>
</dbReference>
<evidence type="ECO:0000259" key="5">
    <source>
        <dbReference type="Pfam" id="PF02668"/>
    </source>
</evidence>
<keyword evidence="7" id="KW-1185">Reference proteome</keyword>
<dbReference type="GO" id="GO:0017000">
    <property type="term" value="P:antibiotic biosynthetic process"/>
    <property type="evidence" value="ECO:0007669"/>
    <property type="project" value="UniProtKB-KW"/>
</dbReference>
<dbReference type="KEGG" id="ami:Amir_3673"/>
<reference evidence="6 7" key="1">
    <citation type="journal article" date="2009" name="Stand. Genomic Sci.">
        <title>Complete genome sequence of Actinosynnema mirum type strain (101).</title>
        <authorList>
            <person name="Land M."/>
            <person name="Lapidus A."/>
            <person name="Mayilraj S."/>
            <person name="Chen F."/>
            <person name="Copeland A."/>
            <person name="Del Rio T.G."/>
            <person name="Nolan M."/>
            <person name="Lucas S."/>
            <person name="Tice H."/>
            <person name="Cheng J.F."/>
            <person name="Chertkov O."/>
            <person name="Bruce D."/>
            <person name="Goodwin L."/>
            <person name="Pitluck S."/>
            <person name="Rohde M."/>
            <person name="Goker M."/>
            <person name="Pati A."/>
            <person name="Ivanova N."/>
            <person name="Mavromatis K."/>
            <person name="Chen A."/>
            <person name="Palaniappan K."/>
            <person name="Hauser L."/>
            <person name="Chang Y.J."/>
            <person name="Jeffries C.C."/>
            <person name="Brettin T."/>
            <person name="Detter J.C."/>
            <person name="Han C."/>
            <person name="Chain P."/>
            <person name="Tindall B.J."/>
            <person name="Bristow J."/>
            <person name="Eisen J.A."/>
            <person name="Markowitz V."/>
            <person name="Hugenholtz P."/>
            <person name="Kyrpides N.C."/>
            <person name="Klenk H.P."/>
        </authorList>
    </citation>
    <scope>NUCLEOTIDE SEQUENCE [LARGE SCALE GENOMIC DNA]</scope>
    <source>
        <strain evidence="7">ATCC 29888 / DSM 43827 / JCM 3225 / NBRC 14064 / NCIMB 13271 / NRRL B-12336 / IMRU 3971 / 101</strain>
    </source>
</reference>
<accession>C6WBZ0</accession>
<dbReference type="SUPFAM" id="SSF51197">
    <property type="entry name" value="Clavaminate synthase-like"/>
    <property type="match status" value="1"/>
</dbReference>
<evidence type="ECO:0000256" key="4">
    <source>
        <dbReference type="ARBA" id="ARBA00023194"/>
    </source>
</evidence>
<dbReference type="RefSeq" id="WP_015802444.1">
    <property type="nucleotide sequence ID" value="NC_013093.1"/>
</dbReference>
<organism evidence="6 7">
    <name type="scientific">Actinosynnema mirum (strain ATCC 29888 / DSM 43827 / JCM 3225 / NBRC 14064 / NCIMB 13271 / NRRL B-12336 / IMRU 3971 / 101)</name>
    <dbReference type="NCBI Taxonomy" id="446462"/>
    <lineage>
        <taxon>Bacteria</taxon>
        <taxon>Bacillati</taxon>
        <taxon>Actinomycetota</taxon>
        <taxon>Actinomycetes</taxon>
        <taxon>Pseudonocardiales</taxon>
        <taxon>Pseudonocardiaceae</taxon>
        <taxon>Actinosynnema</taxon>
    </lineage>
</organism>
<keyword evidence="3" id="KW-0408">Iron</keyword>
<comment type="cofactor">
    <cofactor evidence="1">
        <name>Fe(2+)</name>
        <dbReference type="ChEBI" id="CHEBI:29033"/>
    </cofactor>
</comment>
<evidence type="ECO:0000256" key="2">
    <source>
        <dbReference type="ARBA" id="ARBA00023002"/>
    </source>
</evidence>
<dbReference type="PANTHER" id="PTHR10696">
    <property type="entry name" value="GAMMA-BUTYROBETAINE HYDROXYLASE-RELATED"/>
    <property type="match status" value="1"/>
</dbReference>
<keyword evidence="6" id="KW-0223">Dioxygenase</keyword>